<name>A0ABD3TZ64_SINWO</name>
<sequence>MTIALILGHSLCKWLERHLRLGSDHRLEPSFNITECCKAHMKGVGGRTIDKLMFHDMHQVHAKRPDIVILMIGDNDVNADTSPEAIAHKMVVLATFLYRKYKVRHIVLCQLMPRFSENKEVADEICKETYCKLAKEINDIVRAKVAAYDYITPQVRKKFRSDGIHLSPKGQWHLYKSIRGALLNASYKLQHERATTTQTRCGTEFSFFLLCYFQLLGSSVFGATY</sequence>
<keyword evidence="3" id="KW-1185">Reference proteome</keyword>
<dbReference type="CDD" id="cd00229">
    <property type="entry name" value="SGNH_hydrolase"/>
    <property type="match status" value="1"/>
</dbReference>
<dbReference type="AlphaFoldDB" id="A0ABD3TZ64"/>
<comment type="caution">
    <text evidence="2">The sequence shown here is derived from an EMBL/GenBank/DDBJ whole genome shotgun (WGS) entry which is preliminary data.</text>
</comment>
<dbReference type="SUPFAM" id="SSF52266">
    <property type="entry name" value="SGNH hydrolase"/>
    <property type="match status" value="1"/>
</dbReference>
<evidence type="ECO:0000313" key="3">
    <source>
        <dbReference type="Proteomes" id="UP001634394"/>
    </source>
</evidence>
<gene>
    <name evidence="2" type="ORF">ACJMK2_019772</name>
</gene>
<evidence type="ECO:0000313" key="2">
    <source>
        <dbReference type="EMBL" id="KAL3841658.1"/>
    </source>
</evidence>
<organism evidence="2 3">
    <name type="scientific">Sinanodonta woodiana</name>
    <name type="common">Chinese pond mussel</name>
    <name type="synonym">Anodonta woodiana</name>
    <dbReference type="NCBI Taxonomy" id="1069815"/>
    <lineage>
        <taxon>Eukaryota</taxon>
        <taxon>Metazoa</taxon>
        <taxon>Spiralia</taxon>
        <taxon>Lophotrochozoa</taxon>
        <taxon>Mollusca</taxon>
        <taxon>Bivalvia</taxon>
        <taxon>Autobranchia</taxon>
        <taxon>Heteroconchia</taxon>
        <taxon>Palaeoheterodonta</taxon>
        <taxon>Unionida</taxon>
        <taxon>Unionoidea</taxon>
        <taxon>Unionidae</taxon>
        <taxon>Unioninae</taxon>
        <taxon>Sinanodonta</taxon>
    </lineage>
</organism>
<evidence type="ECO:0000259" key="1">
    <source>
        <dbReference type="Pfam" id="PF13472"/>
    </source>
</evidence>
<feature type="domain" description="SGNH hydrolase-type esterase" evidence="1">
    <location>
        <begin position="42"/>
        <end position="171"/>
    </location>
</feature>
<dbReference type="EMBL" id="JBJQND010000017">
    <property type="protein sequence ID" value="KAL3841658.1"/>
    <property type="molecule type" value="Genomic_DNA"/>
</dbReference>
<dbReference type="Pfam" id="PF13472">
    <property type="entry name" value="Lipase_GDSL_2"/>
    <property type="match status" value="1"/>
</dbReference>
<dbReference type="InterPro" id="IPR036514">
    <property type="entry name" value="SGNH_hydro_sf"/>
</dbReference>
<reference evidence="2 3" key="1">
    <citation type="submission" date="2024-11" db="EMBL/GenBank/DDBJ databases">
        <title>Chromosome-level genome assembly of the freshwater bivalve Anodonta woodiana.</title>
        <authorList>
            <person name="Chen X."/>
        </authorList>
    </citation>
    <scope>NUCLEOTIDE SEQUENCE [LARGE SCALE GENOMIC DNA]</scope>
    <source>
        <strain evidence="2">MN2024</strain>
        <tissue evidence="2">Gills</tissue>
    </source>
</reference>
<accession>A0ABD3TZ64</accession>
<proteinExistence type="predicted"/>
<protein>
    <recommendedName>
        <fullName evidence="1">SGNH hydrolase-type esterase domain-containing protein</fullName>
    </recommendedName>
</protein>
<dbReference type="InterPro" id="IPR013830">
    <property type="entry name" value="SGNH_hydro"/>
</dbReference>
<dbReference type="Gene3D" id="3.40.50.1110">
    <property type="entry name" value="SGNH hydrolase"/>
    <property type="match status" value="1"/>
</dbReference>
<dbReference type="Proteomes" id="UP001634394">
    <property type="component" value="Unassembled WGS sequence"/>
</dbReference>